<protein>
    <submittedName>
        <fullName evidence="3">F-box protein At1g67390</fullName>
    </submittedName>
</protein>
<dbReference type="InterPro" id="IPR055411">
    <property type="entry name" value="LRR_FXL15/At3g58940/PEG3-like"/>
</dbReference>
<organism evidence="2 3">
    <name type="scientific">Camelina sativa</name>
    <name type="common">False flax</name>
    <name type="synonym">Myagrum sativum</name>
    <dbReference type="NCBI Taxonomy" id="90675"/>
    <lineage>
        <taxon>Eukaryota</taxon>
        <taxon>Viridiplantae</taxon>
        <taxon>Streptophyta</taxon>
        <taxon>Embryophyta</taxon>
        <taxon>Tracheophyta</taxon>
        <taxon>Spermatophyta</taxon>
        <taxon>Magnoliopsida</taxon>
        <taxon>eudicotyledons</taxon>
        <taxon>Gunneridae</taxon>
        <taxon>Pentapetalae</taxon>
        <taxon>rosids</taxon>
        <taxon>malvids</taxon>
        <taxon>Brassicales</taxon>
        <taxon>Brassicaceae</taxon>
        <taxon>Camelineae</taxon>
        <taxon>Camelina</taxon>
    </lineage>
</organism>
<feature type="domain" description="F-box/LRR-repeat protein 15/At3g58940/PEG3-like LRR" evidence="1">
    <location>
        <begin position="2"/>
        <end position="131"/>
    </location>
</feature>
<dbReference type="InterPro" id="IPR032675">
    <property type="entry name" value="LRR_dom_sf"/>
</dbReference>
<keyword evidence="2" id="KW-1185">Reference proteome</keyword>
<reference evidence="2" key="1">
    <citation type="journal article" date="2014" name="Nat. Commun.">
        <title>The emerging biofuel crop Camelina sativa retains a highly undifferentiated hexaploid genome structure.</title>
        <authorList>
            <person name="Kagale S."/>
            <person name="Koh C."/>
            <person name="Nixon J."/>
            <person name="Bollina V."/>
            <person name="Clarke W.E."/>
            <person name="Tuteja R."/>
            <person name="Spillane C."/>
            <person name="Robinson S.J."/>
            <person name="Links M.G."/>
            <person name="Clarke C."/>
            <person name="Higgins E.E."/>
            <person name="Huebert T."/>
            <person name="Sharpe A.G."/>
            <person name="Parkin I.A."/>
        </authorList>
    </citation>
    <scope>NUCLEOTIDE SEQUENCE [LARGE SCALE GENOMIC DNA]</scope>
    <source>
        <strain evidence="2">cv. DH55</strain>
    </source>
</reference>
<evidence type="ECO:0000313" key="3">
    <source>
        <dbReference type="RefSeq" id="XP_010479264.1"/>
    </source>
</evidence>
<sequence>MLDSWIQLLTSIKKTKKLILGNFNGRLLPTLESNVLKLSPNTFYHPHLTTVSLYQYILKDAHAFNSCKNLKHLELNHIFGEVSVFNKVISSCSSLEVLILQIVFNNPSGHLKIIDHKNLRILFMSCNQIDGIEVCAAQLDMLSIEFILCDIDNVILEIPRLPFRRNYWVAGQIFPHTSINISTFTQENKNNWLVTGPVNYVTRPASLSVSVDLKNPQEVEVLRKMLGMWTEKMIELEISFKNNNLLGEEGSSSNCGAQYNFWEKVEPFPNADFRVDTVWIYNFSGSNKEEFALASGLVMQKTVLKKMMIMTTMFPKKKNRDIELAISKLKELSKDNKELSIECF</sequence>
<evidence type="ECO:0000313" key="2">
    <source>
        <dbReference type="Proteomes" id="UP000694864"/>
    </source>
</evidence>
<name>A0ABM0X1L3_CAMSA</name>
<dbReference type="RefSeq" id="XP_010479264.1">
    <property type="nucleotide sequence ID" value="XM_010480962.1"/>
</dbReference>
<proteinExistence type="predicted"/>
<dbReference type="GeneID" id="104758141"/>
<reference evidence="3" key="2">
    <citation type="submission" date="2025-08" db="UniProtKB">
        <authorList>
            <consortium name="RefSeq"/>
        </authorList>
    </citation>
    <scope>IDENTIFICATION</scope>
    <source>
        <tissue evidence="3">Leaf</tissue>
    </source>
</reference>
<gene>
    <name evidence="3" type="primary">LOC104758141</name>
</gene>
<accession>A0ABM0X1L3</accession>
<dbReference type="SUPFAM" id="SSF52058">
    <property type="entry name" value="L domain-like"/>
    <property type="match status" value="1"/>
</dbReference>
<dbReference type="Gene3D" id="3.80.10.10">
    <property type="entry name" value="Ribonuclease Inhibitor"/>
    <property type="match status" value="1"/>
</dbReference>
<dbReference type="Proteomes" id="UP000694864">
    <property type="component" value="Chromosome 17"/>
</dbReference>
<dbReference type="Pfam" id="PF24758">
    <property type="entry name" value="LRR_At5g56370"/>
    <property type="match status" value="1"/>
</dbReference>
<evidence type="ECO:0000259" key="1">
    <source>
        <dbReference type="Pfam" id="PF24758"/>
    </source>
</evidence>